<keyword evidence="1" id="KW-0732">Signal</keyword>
<evidence type="ECO:0000313" key="2">
    <source>
        <dbReference type="EMBL" id="BAQ94510.1"/>
    </source>
</evidence>
<proteinExistence type="evidence at transcript level"/>
<accession>A0A0E3VIU4</accession>
<dbReference type="EMBL" id="LC009519">
    <property type="protein sequence ID" value="BAQ94510.1"/>
    <property type="molecule type" value="mRNA"/>
</dbReference>
<organism evidence="2">
    <name type="scientific">Nephotettix cincticeps</name>
    <name type="common">Green rice leafhopper</name>
    <name type="synonym">Selenocephalus cincticeps</name>
    <dbReference type="NCBI Taxonomy" id="94400"/>
    <lineage>
        <taxon>Eukaryota</taxon>
        <taxon>Metazoa</taxon>
        <taxon>Ecdysozoa</taxon>
        <taxon>Arthropoda</taxon>
        <taxon>Hexapoda</taxon>
        <taxon>Insecta</taxon>
        <taxon>Pterygota</taxon>
        <taxon>Neoptera</taxon>
        <taxon>Paraneoptera</taxon>
        <taxon>Hemiptera</taxon>
        <taxon>Auchenorrhyncha</taxon>
        <taxon>Membracoidea</taxon>
        <taxon>Cicadellidae</taxon>
        <taxon>Deltocephalinae</taxon>
        <taxon>Chiasmini</taxon>
        <taxon>Nephotettix</taxon>
    </lineage>
</organism>
<evidence type="ECO:0000256" key="1">
    <source>
        <dbReference type="SAM" id="SignalP"/>
    </source>
</evidence>
<feature type="chain" id="PRO_5002414007" evidence="1">
    <location>
        <begin position="18"/>
        <end position="154"/>
    </location>
</feature>
<gene>
    <name evidence="2" type="primary">NcSP16</name>
</gene>
<sequence>MFVPYLLLLVLPGIISATNVKVLFTTTPHFLANIQGNPVADTKHFCAVHYGAKCVTYTNEVDTHNQAKAVAFVYFLGPSAHDCNAAMINSKGNNAIAWMSVDNCSGLKDFNAEQDGKVFEVKTSNGKWDYCDHGTCEWHIAASKVATKLVWQPA</sequence>
<protein>
    <submittedName>
        <fullName evidence="2">NcSP16 protein</fullName>
    </submittedName>
</protein>
<reference evidence="2" key="1">
    <citation type="submission" date="2014-11" db="EMBL/GenBank/DDBJ databases">
        <title>Proteome analysis of the watery saliva secreted by the green rice leafhopper, Nephotettix cincticeps.</title>
        <authorList>
            <person name="Hattori M."/>
            <person name="Komatsu S."/>
            <person name="Noda H."/>
            <person name="Matsumoto Y."/>
        </authorList>
    </citation>
    <scope>NUCLEOTIDE SEQUENCE</scope>
</reference>
<feature type="signal peptide" evidence="1">
    <location>
        <begin position="1"/>
        <end position="17"/>
    </location>
</feature>
<name>A0A0E3VIU4_NEPCI</name>
<dbReference type="AlphaFoldDB" id="A0A0E3VIU4"/>